<evidence type="ECO:0000313" key="4">
    <source>
        <dbReference type="Proteomes" id="UP000638981"/>
    </source>
</evidence>
<evidence type="ECO:0000313" key="3">
    <source>
        <dbReference type="EMBL" id="GHC54279.1"/>
    </source>
</evidence>
<dbReference type="SMART" id="SM00347">
    <property type="entry name" value="HTH_MARR"/>
    <property type="match status" value="1"/>
</dbReference>
<protein>
    <recommendedName>
        <fullName evidence="2">HTH marR-type domain-containing protein</fullName>
    </recommendedName>
</protein>
<dbReference type="Gene3D" id="1.10.10.10">
    <property type="entry name" value="Winged helix-like DNA-binding domain superfamily/Winged helix DNA-binding domain"/>
    <property type="match status" value="1"/>
</dbReference>
<dbReference type="PANTHER" id="PTHR33164:SF43">
    <property type="entry name" value="HTH-TYPE TRANSCRIPTIONAL REPRESSOR YETL"/>
    <property type="match status" value="1"/>
</dbReference>
<keyword evidence="1" id="KW-0472">Membrane</keyword>
<keyword evidence="1" id="KW-1133">Transmembrane helix</keyword>
<dbReference type="RefSeq" id="WP_189411149.1">
    <property type="nucleotide sequence ID" value="NZ_BMYJ01000004.1"/>
</dbReference>
<evidence type="ECO:0000259" key="2">
    <source>
        <dbReference type="PROSITE" id="PS50995"/>
    </source>
</evidence>
<dbReference type="EMBL" id="BMYJ01000004">
    <property type="protein sequence ID" value="GHC54279.1"/>
    <property type="molecule type" value="Genomic_DNA"/>
</dbReference>
<dbReference type="PROSITE" id="PS50995">
    <property type="entry name" value="HTH_MARR_2"/>
    <property type="match status" value="1"/>
</dbReference>
<sequence length="157" mass="17223">MAQDEQGSDRGAALAAFFVLFNEIGILAQLSAAMFEARMPPGHLTSQFALLNHLIRVRDGRTPLELARAFQVPKTTMTHTIALLEKRGHIAVRPNPEDGRSKQVWLTDAGRAFREQALAAMAPDIMELAAAFPPEKAAALLPGLTELRKLLDERRDG</sequence>
<dbReference type="Pfam" id="PF12802">
    <property type="entry name" value="MarR_2"/>
    <property type="match status" value="1"/>
</dbReference>
<name>A0A918WKC4_9RHOB</name>
<dbReference type="InterPro" id="IPR000835">
    <property type="entry name" value="HTH_MarR-typ"/>
</dbReference>
<evidence type="ECO:0000256" key="1">
    <source>
        <dbReference type="SAM" id="Phobius"/>
    </source>
</evidence>
<dbReference type="PANTHER" id="PTHR33164">
    <property type="entry name" value="TRANSCRIPTIONAL REGULATOR, MARR FAMILY"/>
    <property type="match status" value="1"/>
</dbReference>
<keyword evidence="4" id="KW-1185">Reference proteome</keyword>
<reference evidence="3" key="1">
    <citation type="journal article" date="2014" name="Int. J. Syst. Evol. Microbiol.">
        <title>Complete genome sequence of Corynebacterium casei LMG S-19264T (=DSM 44701T), isolated from a smear-ripened cheese.</title>
        <authorList>
            <consortium name="US DOE Joint Genome Institute (JGI-PGF)"/>
            <person name="Walter F."/>
            <person name="Albersmeier A."/>
            <person name="Kalinowski J."/>
            <person name="Ruckert C."/>
        </authorList>
    </citation>
    <scope>NUCLEOTIDE SEQUENCE</scope>
    <source>
        <strain evidence="3">KCTC 23310</strain>
    </source>
</reference>
<dbReference type="GO" id="GO:0006950">
    <property type="term" value="P:response to stress"/>
    <property type="evidence" value="ECO:0007669"/>
    <property type="project" value="TreeGrafter"/>
</dbReference>
<dbReference type="InterPro" id="IPR036388">
    <property type="entry name" value="WH-like_DNA-bd_sf"/>
</dbReference>
<dbReference type="PRINTS" id="PR00598">
    <property type="entry name" value="HTHMARR"/>
</dbReference>
<keyword evidence="1" id="KW-0812">Transmembrane</keyword>
<proteinExistence type="predicted"/>
<organism evidence="3 4">
    <name type="scientific">Neogemmobacter tilapiae</name>
    <dbReference type="NCBI Taxonomy" id="875041"/>
    <lineage>
        <taxon>Bacteria</taxon>
        <taxon>Pseudomonadati</taxon>
        <taxon>Pseudomonadota</taxon>
        <taxon>Alphaproteobacteria</taxon>
        <taxon>Rhodobacterales</taxon>
        <taxon>Paracoccaceae</taxon>
        <taxon>Neogemmobacter</taxon>
    </lineage>
</organism>
<gene>
    <name evidence="3" type="ORF">GCM10007315_16430</name>
</gene>
<dbReference type="GO" id="GO:0003700">
    <property type="term" value="F:DNA-binding transcription factor activity"/>
    <property type="evidence" value="ECO:0007669"/>
    <property type="project" value="InterPro"/>
</dbReference>
<feature type="transmembrane region" description="Helical" evidence="1">
    <location>
        <begin position="12"/>
        <end position="35"/>
    </location>
</feature>
<accession>A0A918WKC4</accession>
<dbReference type="Proteomes" id="UP000638981">
    <property type="component" value="Unassembled WGS sequence"/>
</dbReference>
<dbReference type="InterPro" id="IPR036390">
    <property type="entry name" value="WH_DNA-bd_sf"/>
</dbReference>
<feature type="domain" description="HTH marR-type" evidence="2">
    <location>
        <begin position="1"/>
        <end position="149"/>
    </location>
</feature>
<reference evidence="3" key="2">
    <citation type="submission" date="2020-09" db="EMBL/GenBank/DDBJ databases">
        <authorList>
            <person name="Sun Q."/>
            <person name="Kim S."/>
        </authorList>
    </citation>
    <scope>NUCLEOTIDE SEQUENCE</scope>
    <source>
        <strain evidence="3">KCTC 23310</strain>
    </source>
</reference>
<dbReference type="SUPFAM" id="SSF46785">
    <property type="entry name" value="Winged helix' DNA-binding domain"/>
    <property type="match status" value="1"/>
</dbReference>
<comment type="caution">
    <text evidence="3">The sequence shown here is derived from an EMBL/GenBank/DDBJ whole genome shotgun (WGS) entry which is preliminary data.</text>
</comment>
<dbReference type="AlphaFoldDB" id="A0A918WKC4"/>
<dbReference type="InterPro" id="IPR039422">
    <property type="entry name" value="MarR/SlyA-like"/>
</dbReference>